<evidence type="ECO:0008006" key="4">
    <source>
        <dbReference type="Google" id="ProtNLM"/>
    </source>
</evidence>
<dbReference type="RefSeq" id="WP_151168344.1">
    <property type="nucleotide sequence ID" value="NZ_JAANNT010000003.1"/>
</dbReference>
<name>A0A7Y6C6F3_9ACTN</name>
<evidence type="ECO:0000313" key="2">
    <source>
        <dbReference type="EMBL" id="NUV27919.1"/>
    </source>
</evidence>
<dbReference type="EMBL" id="JAANNT010000003">
    <property type="protein sequence ID" value="NUV27919.1"/>
    <property type="molecule type" value="Genomic_DNA"/>
</dbReference>
<dbReference type="InterPro" id="IPR025968">
    <property type="entry name" value="YwqJ_deaminase"/>
</dbReference>
<organism evidence="2 3">
    <name type="scientific">Streptomyces odorifer</name>
    <dbReference type="NCBI Taxonomy" id="53450"/>
    <lineage>
        <taxon>Bacteria</taxon>
        <taxon>Bacillati</taxon>
        <taxon>Actinomycetota</taxon>
        <taxon>Actinomycetes</taxon>
        <taxon>Kitasatosporales</taxon>
        <taxon>Streptomycetaceae</taxon>
        <taxon>Streptomyces</taxon>
        <taxon>Streptomyces albidoflavus group</taxon>
    </lineage>
</organism>
<protein>
    <recommendedName>
        <fullName evidence="4">YwqJ-like deaminase</fullName>
    </recommendedName>
</protein>
<dbReference type="Pfam" id="PF14431">
    <property type="entry name" value="YwqJ-deaminase"/>
    <property type="match status" value="1"/>
</dbReference>
<feature type="region of interest" description="Disordered" evidence="1">
    <location>
        <begin position="1"/>
        <end position="132"/>
    </location>
</feature>
<dbReference type="Proteomes" id="UP000540128">
    <property type="component" value="Unassembled WGS sequence"/>
</dbReference>
<gene>
    <name evidence="2" type="ORF">G6W59_06115</name>
</gene>
<comment type="caution">
    <text evidence="2">The sequence shown here is derived from an EMBL/GenBank/DDBJ whole genome shotgun (WGS) entry which is preliminary data.</text>
</comment>
<feature type="compositionally biased region" description="Low complexity" evidence="1">
    <location>
        <begin position="96"/>
        <end position="123"/>
    </location>
</feature>
<dbReference type="AlphaFoldDB" id="A0A7Y6C6F3"/>
<sequence length="282" mass="29009">MRTARRSTDDQTPAGRTGRSGPAPGRTPGLDHTGVRPGHTGHLGAPPSPGTLASPGAATHPRSTDRPFGFTAPAPARPAARFGGGAGDPATPPAGGPTLTLTTGTAAEPAAGAPGVPAPALSPEASGDPRVGWSSTAPVPFLRHRRDGILPAVAAALSCRGLTLTATAGRADRAPELHPLVEDFLSTLTSDRRERFTGRCAETILISRRITGADETRSKRAARKPMTVGEARKALKHAKLTTRRIREDGDPEHGAFAPPCRSCAALAAHFGVHVVDPTPDQP</sequence>
<reference evidence="2 3" key="1">
    <citation type="submission" date="2020-03" db="EMBL/GenBank/DDBJ databases">
        <title>Complete genome sequence of sixteen Streptomyces strains facilitates identification of candidate genes involved in plant growth-promotion in grain legumes and cereals.</title>
        <authorList>
            <person name="Gopalakrishnan S."/>
            <person name="Thakur V."/>
            <person name="Saxena R."/>
            <person name="Vadlamudi S."/>
            <person name="Purohit S."/>
            <person name="Kumar V."/>
            <person name="Rathore A."/>
            <person name="Chitikineni A."/>
            <person name="Varshney R.K."/>
        </authorList>
    </citation>
    <scope>NUCLEOTIDE SEQUENCE [LARGE SCALE GENOMIC DNA]</scope>
    <source>
        <strain evidence="2 3">KAI-180</strain>
    </source>
</reference>
<proteinExistence type="predicted"/>
<keyword evidence="3" id="KW-1185">Reference proteome</keyword>
<accession>A0A7Y6C6F3</accession>
<evidence type="ECO:0000256" key="1">
    <source>
        <dbReference type="SAM" id="MobiDB-lite"/>
    </source>
</evidence>
<feature type="compositionally biased region" description="Low complexity" evidence="1">
    <location>
        <begin position="66"/>
        <end position="81"/>
    </location>
</feature>
<evidence type="ECO:0000313" key="3">
    <source>
        <dbReference type="Proteomes" id="UP000540128"/>
    </source>
</evidence>